<dbReference type="Proteomes" id="UP000608513">
    <property type="component" value="Unassembled WGS sequence"/>
</dbReference>
<protein>
    <recommendedName>
        <fullName evidence="3">Preprotein translocase subunit YajC</fullName>
    </recommendedName>
</protein>
<evidence type="ECO:0000313" key="2">
    <source>
        <dbReference type="Proteomes" id="UP000608513"/>
    </source>
</evidence>
<sequence length="77" mass="8671">MKYLVLLAVLVIAYMVWRNNRLEDRRRDAPPPPRRPGAPQEMVRCASCGLHLPQSDALPGPAGQFYCCKEHRLRAGG</sequence>
<dbReference type="AlphaFoldDB" id="A0A923SCN7"/>
<dbReference type="RefSeq" id="WP_187077904.1">
    <property type="nucleotide sequence ID" value="NZ_JACORT010000009.1"/>
</dbReference>
<accession>A0A923SCN7</accession>
<dbReference type="NCBIfam" id="NF041023">
    <property type="entry name" value="PP0621_fam"/>
    <property type="match status" value="1"/>
</dbReference>
<evidence type="ECO:0000313" key="1">
    <source>
        <dbReference type="EMBL" id="MBC5785156.1"/>
    </source>
</evidence>
<reference evidence="1" key="1">
    <citation type="submission" date="2020-08" db="EMBL/GenBank/DDBJ databases">
        <title>Ramlibacter sp. USB13 16S ribosomal RNA gene genome sequencing and assembly.</title>
        <authorList>
            <person name="Kang M."/>
        </authorList>
    </citation>
    <scope>NUCLEOTIDE SEQUENCE</scope>
    <source>
        <strain evidence="1">USB13</strain>
    </source>
</reference>
<dbReference type="InterPro" id="IPR049708">
    <property type="entry name" value="PP0621-like"/>
</dbReference>
<evidence type="ECO:0008006" key="3">
    <source>
        <dbReference type="Google" id="ProtNLM"/>
    </source>
</evidence>
<name>A0A923SCN7_9BURK</name>
<comment type="caution">
    <text evidence="1">The sequence shown here is derived from an EMBL/GenBank/DDBJ whole genome shotgun (WGS) entry which is preliminary data.</text>
</comment>
<dbReference type="EMBL" id="JACORT010000009">
    <property type="protein sequence ID" value="MBC5785156.1"/>
    <property type="molecule type" value="Genomic_DNA"/>
</dbReference>
<proteinExistence type="predicted"/>
<gene>
    <name evidence="1" type="ORF">H8N03_19570</name>
</gene>
<organism evidence="1 2">
    <name type="scientific">Ramlibacter cellulosilyticus</name>
    <dbReference type="NCBI Taxonomy" id="2764187"/>
    <lineage>
        <taxon>Bacteria</taxon>
        <taxon>Pseudomonadati</taxon>
        <taxon>Pseudomonadota</taxon>
        <taxon>Betaproteobacteria</taxon>
        <taxon>Burkholderiales</taxon>
        <taxon>Comamonadaceae</taxon>
        <taxon>Ramlibacter</taxon>
    </lineage>
</organism>
<keyword evidence="2" id="KW-1185">Reference proteome</keyword>